<protein>
    <submittedName>
        <fullName evidence="2">DUF3242 domain-containing protein</fullName>
    </submittedName>
</protein>
<dbReference type="Gene3D" id="3.40.1000.20">
    <property type="entry name" value="TM1622-like"/>
    <property type="match status" value="1"/>
</dbReference>
<dbReference type="SUPFAM" id="SSF143477">
    <property type="entry name" value="TM1622-like"/>
    <property type="match status" value="1"/>
</dbReference>
<name>A0A7C4GEP8_9BACT</name>
<reference evidence="2" key="1">
    <citation type="journal article" date="2020" name="mSystems">
        <title>Genome- and Community-Level Interaction Insights into Carbon Utilization and Element Cycling Functions of Hydrothermarchaeota in Hydrothermal Sediment.</title>
        <authorList>
            <person name="Zhou Z."/>
            <person name="Liu Y."/>
            <person name="Xu W."/>
            <person name="Pan J."/>
            <person name="Luo Z.H."/>
            <person name="Li M."/>
        </authorList>
    </citation>
    <scope>NUCLEOTIDE SEQUENCE [LARGE SCALE GENOMIC DNA]</scope>
    <source>
        <strain evidence="2">SpSt-609</strain>
    </source>
</reference>
<sequence>MKKAVIIAVSLLAILSLSSCAVPFIPEVPPSSYSLEAAINVIAGKYYLLDSGPVEGFGDVNLGDGWYATFADVDGILLVFKYNSVDEAKEKWDVITKRYGNPLKLKYFKVSMGDYGIFTIRLDKSDLYVWYRDDWLIVVNGDNVEKFVRDVNNIYKTIKR</sequence>
<dbReference type="Pfam" id="PF11586">
    <property type="entry name" value="DUF3242"/>
    <property type="match status" value="1"/>
</dbReference>
<dbReference type="EMBL" id="DSZY01000005">
    <property type="protein sequence ID" value="HGU39704.1"/>
    <property type="molecule type" value="Genomic_DNA"/>
</dbReference>
<accession>A0A7C4GEP8</accession>
<organism evidence="2">
    <name type="scientific">Fervidobacterium thailandense</name>
    <dbReference type="NCBI Taxonomy" id="1008305"/>
    <lineage>
        <taxon>Bacteria</taxon>
        <taxon>Thermotogati</taxon>
        <taxon>Thermotogota</taxon>
        <taxon>Thermotogae</taxon>
        <taxon>Thermotogales</taxon>
        <taxon>Fervidobacteriaceae</taxon>
        <taxon>Fervidobacterium</taxon>
    </lineage>
</organism>
<dbReference type="AlphaFoldDB" id="A0A7C4GEP8"/>
<feature type="signal peptide" evidence="1">
    <location>
        <begin position="1"/>
        <end position="21"/>
    </location>
</feature>
<dbReference type="InterPro" id="IPR035951">
    <property type="entry name" value="TM1622-like_sf"/>
</dbReference>
<dbReference type="PROSITE" id="PS51257">
    <property type="entry name" value="PROKAR_LIPOPROTEIN"/>
    <property type="match status" value="1"/>
</dbReference>
<keyword evidence="1" id="KW-0732">Signal</keyword>
<evidence type="ECO:0000256" key="1">
    <source>
        <dbReference type="SAM" id="SignalP"/>
    </source>
</evidence>
<feature type="chain" id="PRO_5030162334" evidence="1">
    <location>
        <begin position="22"/>
        <end position="160"/>
    </location>
</feature>
<evidence type="ECO:0000313" key="2">
    <source>
        <dbReference type="EMBL" id="HGU39704.1"/>
    </source>
</evidence>
<dbReference type="InterPro" id="IPR021636">
    <property type="entry name" value="DUF3242"/>
</dbReference>
<comment type="caution">
    <text evidence="2">The sequence shown here is derived from an EMBL/GenBank/DDBJ whole genome shotgun (WGS) entry which is preliminary data.</text>
</comment>
<gene>
    <name evidence="2" type="ORF">ENT77_00660</name>
</gene>
<proteinExistence type="predicted"/>